<gene>
    <name evidence="2" type="ORF">TWF788_001502</name>
</gene>
<protein>
    <submittedName>
        <fullName evidence="2">Uncharacterized protein</fullName>
    </submittedName>
</protein>
<reference evidence="2 3" key="1">
    <citation type="submission" date="2019-06" db="EMBL/GenBank/DDBJ databases">
        <authorList>
            <person name="Palmer J.M."/>
        </authorList>
    </citation>
    <scope>NUCLEOTIDE SEQUENCE [LARGE SCALE GENOMIC DNA]</scope>
    <source>
        <strain evidence="2 3">TWF788</strain>
    </source>
</reference>
<organism evidence="2 3">
    <name type="scientific">Orbilia oligospora</name>
    <name type="common">Nematode-trapping fungus</name>
    <name type="synonym">Arthrobotrys oligospora</name>
    <dbReference type="NCBI Taxonomy" id="2813651"/>
    <lineage>
        <taxon>Eukaryota</taxon>
        <taxon>Fungi</taxon>
        <taxon>Dikarya</taxon>
        <taxon>Ascomycota</taxon>
        <taxon>Pezizomycotina</taxon>
        <taxon>Orbiliomycetes</taxon>
        <taxon>Orbiliales</taxon>
        <taxon>Orbiliaceae</taxon>
        <taxon>Orbilia</taxon>
    </lineage>
</organism>
<dbReference type="InterPro" id="IPR013940">
    <property type="entry name" value="Spo22/ZIP4/TEX11"/>
</dbReference>
<dbReference type="Pfam" id="PF08631">
    <property type="entry name" value="SPO22"/>
    <property type="match status" value="1"/>
</dbReference>
<dbReference type="AlphaFoldDB" id="A0A7C8Q1C4"/>
<name>A0A7C8Q1C4_ORBOL</name>
<sequence length="332" mass="37345">MTTKLLRSEKPSDIENKNTYLKLRHLAYLTLDCAQRTCGRTTQGSLRLVKIAVKAGKTYLDHDEVSLAESVLSNAAKYIDDLSKNTTPLLVNEEGERVNLECEFLVQRIELSFLQRNVNAAELMCNNAMERFSRDESAASRLEPRIRESLGKVLYKIGKDMVKRANLTSGVEWLARALEIVDPKYVGSERFAAELRFGIMQNLVQTSLKTQLPSDLRKAEEVMEVMVKEWPERLNVHCLGLDVIVAQELRAEAYHAALMKMMSSIALSERSFKACVSLLTAHCGFPFLLLLDERPKNLTRVATGLLGNATCCWRRICKVVGIGSHAMYSITS</sequence>
<dbReference type="GO" id="GO:0051321">
    <property type="term" value="P:meiotic cell cycle"/>
    <property type="evidence" value="ECO:0007669"/>
    <property type="project" value="UniProtKB-KW"/>
</dbReference>
<dbReference type="Proteomes" id="UP000479691">
    <property type="component" value="Unassembled WGS sequence"/>
</dbReference>
<comment type="caution">
    <text evidence="2">The sequence shown here is derived from an EMBL/GenBank/DDBJ whole genome shotgun (WGS) entry which is preliminary data.</text>
</comment>
<evidence type="ECO:0000313" key="2">
    <source>
        <dbReference type="EMBL" id="KAF3188042.1"/>
    </source>
</evidence>
<evidence type="ECO:0000256" key="1">
    <source>
        <dbReference type="ARBA" id="ARBA00023254"/>
    </source>
</evidence>
<proteinExistence type="predicted"/>
<dbReference type="EMBL" id="JAABOE010000012">
    <property type="protein sequence ID" value="KAF3188042.1"/>
    <property type="molecule type" value="Genomic_DNA"/>
</dbReference>
<evidence type="ECO:0000313" key="3">
    <source>
        <dbReference type="Proteomes" id="UP000479691"/>
    </source>
</evidence>
<dbReference type="GO" id="GO:0090173">
    <property type="term" value="P:regulation of synaptonemal complex assembly"/>
    <property type="evidence" value="ECO:0007669"/>
    <property type="project" value="InterPro"/>
</dbReference>
<dbReference type="PANTHER" id="PTHR40375:SF2">
    <property type="entry name" value="SPORULATION-SPECIFIC PROTEIN 22"/>
    <property type="match status" value="1"/>
</dbReference>
<dbReference type="PANTHER" id="PTHR40375">
    <property type="entry name" value="SPORULATION-SPECIFIC PROTEIN 22"/>
    <property type="match status" value="1"/>
</dbReference>
<dbReference type="InterPro" id="IPR039057">
    <property type="entry name" value="Spo22/ZIP4"/>
</dbReference>
<keyword evidence="1" id="KW-0469">Meiosis</keyword>
<accession>A0A7C8Q1C4</accession>